<protein>
    <submittedName>
        <fullName evidence="12">RND transporter</fullName>
    </submittedName>
</protein>
<dbReference type="RefSeq" id="WP_064803751.1">
    <property type="nucleotide sequence ID" value="NZ_CP016022.1"/>
</dbReference>
<dbReference type="Proteomes" id="UP000078572">
    <property type="component" value="Chromosome 1"/>
</dbReference>
<evidence type="ECO:0000256" key="6">
    <source>
        <dbReference type="ARBA" id="ARBA00023136"/>
    </source>
</evidence>
<dbReference type="EMBL" id="CP016022">
    <property type="protein sequence ID" value="ANJ72650.1"/>
    <property type="molecule type" value="Genomic_DNA"/>
</dbReference>
<evidence type="ECO:0000256" key="7">
    <source>
        <dbReference type="ARBA" id="ARBA00023139"/>
    </source>
</evidence>
<dbReference type="NCBIfam" id="TIGR01845">
    <property type="entry name" value="outer_NodT"/>
    <property type="match status" value="1"/>
</dbReference>
<comment type="subcellular location">
    <subcellularLocation>
        <location evidence="9">Cell membrane</location>
        <topology evidence="9">Lipid-anchor</topology>
    </subcellularLocation>
    <subcellularLocation>
        <location evidence="1">Membrane</location>
    </subcellularLocation>
</comment>
<proteinExistence type="inferred from homology"/>
<sequence>MNALNSASQALGPSRRTGYPRAQWPARLGVALSAIALAALAGCANLGNSHSTQTLTQPGQLASAQTLPSQGGQWPTMNWVDQFNDPQLHALVDEAIKDNPNLQVAFARVRASRAMADVVRGNLYPSVGLDAEMTRQRLSSYDLFEGTPLGGNWFTESKIQLGVSYDLDFWGKNRSALEAALSDDKAIEAESQAARLMLSTTVARTYAKLAALYAQRDVAQRAIDQRKDLTNLASQRVRAGLDTQVETTQARANVAAAQTELEQVDEQIALARNQLAALLGKGPDRGLSITRPTLLAQGTPKLPNNLTIDLIGRRPDLVAARWRVEAASKDIDVAKAEFLPDISLTAFLGVASILPENLLLGNSRQLGIGPALKLPIFQGGKLRANLRGKYANYDAAVASYNQTLTEALHDTADQITALHSIDTQIAIQRTALTEAERSYSLARTRYGAGLGTQLTVLNAETTVLQQRKLATDLQARRLDVQMALIKALGGGYTAEELPGAKPTHSAPDTTTGEAAQQAPSHS</sequence>
<dbReference type="Gene3D" id="1.20.1600.10">
    <property type="entry name" value="Outer membrane efflux proteins (OEP)"/>
    <property type="match status" value="1"/>
</dbReference>
<dbReference type="PANTHER" id="PTHR30203">
    <property type="entry name" value="OUTER MEMBRANE CATION EFFLUX PROTEIN"/>
    <property type="match status" value="1"/>
</dbReference>
<keyword evidence="10" id="KW-0175">Coiled coil</keyword>
<dbReference type="Gene3D" id="2.20.200.10">
    <property type="entry name" value="Outer membrane efflux proteins (OEP)"/>
    <property type="match status" value="1"/>
</dbReference>
<dbReference type="SUPFAM" id="SSF56954">
    <property type="entry name" value="Outer membrane efflux proteins (OEP)"/>
    <property type="match status" value="1"/>
</dbReference>
<evidence type="ECO:0000256" key="8">
    <source>
        <dbReference type="ARBA" id="ARBA00023288"/>
    </source>
</evidence>
<dbReference type="GeneID" id="61526214"/>
<evidence type="ECO:0000256" key="5">
    <source>
        <dbReference type="ARBA" id="ARBA00022729"/>
    </source>
</evidence>
<evidence type="ECO:0000256" key="2">
    <source>
        <dbReference type="ARBA" id="ARBA00007613"/>
    </source>
</evidence>
<dbReference type="AlphaFoldDB" id="A0A191ZWV5"/>
<feature type="coiled-coil region" evidence="10">
    <location>
        <begin position="247"/>
        <end position="281"/>
    </location>
</feature>
<evidence type="ECO:0000256" key="11">
    <source>
        <dbReference type="SAM" id="MobiDB-lite"/>
    </source>
</evidence>
<keyword evidence="8 9" id="KW-0449">Lipoprotein</keyword>
<name>A0A191ZWV5_9RALS</name>
<keyword evidence="4 9" id="KW-0812">Transmembrane</keyword>
<evidence type="ECO:0000256" key="3">
    <source>
        <dbReference type="ARBA" id="ARBA00022452"/>
    </source>
</evidence>
<gene>
    <name evidence="12" type="ORF">A9Y76_09305</name>
</gene>
<dbReference type="STRING" id="190721.ACS15_2077"/>
<evidence type="ECO:0000313" key="12">
    <source>
        <dbReference type="EMBL" id="ANJ72650.1"/>
    </source>
</evidence>
<evidence type="ECO:0000256" key="10">
    <source>
        <dbReference type="SAM" id="Coils"/>
    </source>
</evidence>
<accession>A0A191ZWV5</accession>
<reference evidence="13" key="1">
    <citation type="submission" date="2016-06" db="EMBL/GenBank/DDBJ databases">
        <authorList>
            <person name="Xu Y."/>
            <person name="Nagy A."/>
            <person name="Yan X."/>
            <person name="Kim S.W."/>
            <person name="Haley B."/>
            <person name="Liu N.T."/>
            <person name="Nou X."/>
        </authorList>
    </citation>
    <scope>NUCLEOTIDE SEQUENCE [LARGE SCALE GENOMIC DNA]</scope>
    <source>
        <strain evidence="13">ATCC 49129</strain>
    </source>
</reference>
<dbReference type="GO" id="GO:0015562">
    <property type="term" value="F:efflux transmembrane transporter activity"/>
    <property type="evidence" value="ECO:0007669"/>
    <property type="project" value="InterPro"/>
</dbReference>
<keyword evidence="3 9" id="KW-1134">Transmembrane beta strand</keyword>
<evidence type="ECO:0000256" key="4">
    <source>
        <dbReference type="ARBA" id="ARBA00022692"/>
    </source>
</evidence>
<dbReference type="InterPro" id="IPR003423">
    <property type="entry name" value="OMP_efflux"/>
</dbReference>
<dbReference type="GO" id="GO:0005886">
    <property type="term" value="C:plasma membrane"/>
    <property type="evidence" value="ECO:0007669"/>
    <property type="project" value="UniProtKB-SubCell"/>
</dbReference>
<dbReference type="InterPro" id="IPR010131">
    <property type="entry name" value="MdtP/NodT-like"/>
</dbReference>
<keyword evidence="6 9" id="KW-0472">Membrane</keyword>
<evidence type="ECO:0000256" key="1">
    <source>
        <dbReference type="ARBA" id="ARBA00004370"/>
    </source>
</evidence>
<feature type="compositionally biased region" description="Polar residues" evidence="11">
    <location>
        <begin position="506"/>
        <end position="522"/>
    </location>
</feature>
<dbReference type="Pfam" id="PF02321">
    <property type="entry name" value="OEP"/>
    <property type="match status" value="2"/>
</dbReference>
<dbReference type="PANTHER" id="PTHR30203:SF20">
    <property type="entry name" value="MULTIDRUG RESISTANCE OUTER MEMBRANE PROTEIN MDTP-RELATED"/>
    <property type="match status" value="1"/>
</dbReference>
<keyword evidence="7 9" id="KW-0564">Palmitate</keyword>
<keyword evidence="13" id="KW-1185">Reference proteome</keyword>
<feature type="region of interest" description="Disordered" evidence="11">
    <location>
        <begin position="494"/>
        <end position="522"/>
    </location>
</feature>
<keyword evidence="5" id="KW-0732">Signal</keyword>
<evidence type="ECO:0000256" key="9">
    <source>
        <dbReference type="RuleBase" id="RU362097"/>
    </source>
</evidence>
<comment type="similarity">
    <text evidence="2 9">Belongs to the outer membrane factor (OMF) (TC 1.B.17) family.</text>
</comment>
<organism evidence="12 13">
    <name type="scientific">Ralstonia insidiosa</name>
    <dbReference type="NCBI Taxonomy" id="190721"/>
    <lineage>
        <taxon>Bacteria</taxon>
        <taxon>Pseudomonadati</taxon>
        <taxon>Pseudomonadota</taxon>
        <taxon>Betaproteobacteria</taxon>
        <taxon>Burkholderiales</taxon>
        <taxon>Burkholderiaceae</taxon>
        <taxon>Ralstonia</taxon>
    </lineage>
</organism>
<dbReference type="OrthoDB" id="9770517at2"/>
<evidence type="ECO:0000313" key="13">
    <source>
        <dbReference type="Proteomes" id="UP000078572"/>
    </source>
</evidence>